<accession>A0A5B7FG54</accession>
<protein>
    <submittedName>
        <fullName evidence="2">Uncharacterized protein</fullName>
    </submittedName>
</protein>
<sequence>MMENSEDSRAWVREQGRGPAKGKKKKEKIKEKGPLEYWLSKKVTKRQPKFWSKCLDTSLLKED</sequence>
<evidence type="ECO:0000313" key="3">
    <source>
        <dbReference type="Proteomes" id="UP000324222"/>
    </source>
</evidence>
<reference evidence="2 3" key="1">
    <citation type="submission" date="2019-05" db="EMBL/GenBank/DDBJ databases">
        <title>Another draft genome of Portunus trituberculatus and its Hox gene families provides insights of decapod evolution.</title>
        <authorList>
            <person name="Jeong J.-H."/>
            <person name="Song I."/>
            <person name="Kim S."/>
            <person name="Choi T."/>
            <person name="Kim D."/>
            <person name="Ryu S."/>
            <person name="Kim W."/>
        </authorList>
    </citation>
    <scope>NUCLEOTIDE SEQUENCE [LARGE SCALE GENOMIC DNA]</scope>
    <source>
        <tissue evidence="2">Muscle</tissue>
    </source>
</reference>
<name>A0A5B7FG54_PORTR</name>
<proteinExistence type="predicted"/>
<dbReference type="EMBL" id="VSRR010006183">
    <property type="protein sequence ID" value="MPC44219.1"/>
    <property type="molecule type" value="Genomic_DNA"/>
</dbReference>
<gene>
    <name evidence="2" type="ORF">E2C01_037886</name>
</gene>
<evidence type="ECO:0000313" key="2">
    <source>
        <dbReference type="EMBL" id="MPC44219.1"/>
    </source>
</evidence>
<dbReference type="AlphaFoldDB" id="A0A5B7FG54"/>
<keyword evidence="3" id="KW-1185">Reference proteome</keyword>
<dbReference type="Proteomes" id="UP000324222">
    <property type="component" value="Unassembled WGS sequence"/>
</dbReference>
<feature type="compositionally biased region" description="Basic and acidic residues" evidence="1">
    <location>
        <begin position="1"/>
        <end position="16"/>
    </location>
</feature>
<comment type="caution">
    <text evidence="2">The sequence shown here is derived from an EMBL/GenBank/DDBJ whole genome shotgun (WGS) entry which is preliminary data.</text>
</comment>
<organism evidence="2 3">
    <name type="scientific">Portunus trituberculatus</name>
    <name type="common">Swimming crab</name>
    <name type="synonym">Neptunus trituberculatus</name>
    <dbReference type="NCBI Taxonomy" id="210409"/>
    <lineage>
        <taxon>Eukaryota</taxon>
        <taxon>Metazoa</taxon>
        <taxon>Ecdysozoa</taxon>
        <taxon>Arthropoda</taxon>
        <taxon>Crustacea</taxon>
        <taxon>Multicrustacea</taxon>
        <taxon>Malacostraca</taxon>
        <taxon>Eumalacostraca</taxon>
        <taxon>Eucarida</taxon>
        <taxon>Decapoda</taxon>
        <taxon>Pleocyemata</taxon>
        <taxon>Brachyura</taxon>
        <taxon>Eubrachyura</taxon>
        <taxon>Portunoidea</taxon>
        <taxon>Portunidae</taxon>
        <taxon>Portuninae</taxon>
        <taxon>Portunus</taxon>
    </lineage>
</organism>
<feature type="region of interest" description="Disordered" evidence="1">
    <location>
        <begin position="1"/>
        <end position="29"/>
    </location>
</feature>
<evidence type="ECO:0000256" key="1">
    <source>
        <dbReference type="SAM" id="MobiDB-lite"/>
    </source>
</evidence>